<evidence type="ECO:0000259" key="2">
    <source>
        <dbReference type="Pfam" id="PF01345"/>
    </source>
</evidence>
<dbReference type="InterPro" id="IPR001434">
    <property type="entry name" value="OmcB-like_DUF11"/>
</dbReference>
<dbReference type="NCBIfam" id="TIGR01451">
    <property type="entry name" value="B_ant_repeat"/>
    <property type="match status" value="1"/>
</dbReference>
<feature type="chain" id="PRO_5022231483" description="DUF11 domain-containing protein" evidence="1">
    <location>
        <begin position="42"/>
        <end position="482"/>
    </location>
</feature>
<dbReference type="EMBL" id="CP036271">
    <property type="protein sequence ID" value="QDT56907.1"/>
    <property type="molecule type" value="Genomic_DNA"/>
</dbReference>
<organism evidence="3 4">
    <name type="scientific">Caulifigura coniformis</name>
    <dbReference type="NCBI Taxonomy" id="2527983"/>
    <lineage>
        <taxon>Bacteria</taxon>
        <taxon>Pseudomonadati</taxon>
        <taxon>Planctomycetota</taxon>
        <taxon>Planctomycetia</taxon>
        <taxon>Planctomycetales</taxon>
        <taxon>Planctomycetaceae</taxon>
        <taxon>Caulifigura</taxon>
    </lineage>
</organism>
<accession>A0A517SLB2</accession>
<dbReference type="RefSeq" id="WP_145034316.1">
    <property type="nucleotide sequence ID" value="NZ_CP036271.1"/>
</dbReference>
<gene>
    <name evidence="3" type="ORF">Pan44_49690</name>
</gene>
<sequence precursor="true">MPHSSRSTAAIVATVLARSAGVASVASLLFASSCASTPMFAGRKAKRPDTMPLTDVATGKALPSYADRLEAAKQAQKQIPAAGEAKVQQAVVDEQHLASRVEQMSHEQPAVEPVRVAATTDRPWAPDLNGQPTVAPLNDAAIVAQLCPPRSILADSCPPCGSNAGLPVIAPATPRPFPTENGRDEYVCDGGDKGLPIHYEGGQIAGLEAEDTVAEFSDGQGNQRVTVSNQVCVYAPRFGVARAVSEAIEKFTIDSASGTHDGVTVAGYVHRAALDEGKDIASPVGMKHSDALSQMRSRQTDGELENDVAAASHVKLVNPFEDYGFVQDGLIRHAEKAVLFEAAKSAGEWSVGQGTKAIAQDLAGAEVIAIFNVEELVGVEDMRTPGDLRIVKLADKKTARPGDIVTFTIRFDNQGGKELYKIRILDNLSPRLQLIDESVTCDVAGELEIADSAQGGEVLTFRVNEALAGQTGGSLTFQCRIR</sequence>
<keyword evidence="4" id="KW-1185">Reference proteome</keyword>
<dbReference type="OrthoDB" id="252486at2"/>
<keyword evidence="1" id="KW-0732">Signal</keyword>
<dbReference type="InterPro" id="IPR047589">
    <property type="entry name" value="DUF11_rpt"/>
</dbReference>
<name>A0A517SLB2_9PLAN</name>
<protein>
    <recommendedName>
        <fullName evidence="2">DUF11 domain-containing protein</fullName>
    </recommendedName>
</protein>
<feature type="domain" description="DUF11" evidence="2">
    <location>
        <begin position="387"/>
        <end position="464"/>
    </location>
</feature>
<dbReference type="AlphaFoldDB" id="A0A517SLB2"/>
<dbReference type="Proteomes" id="UP000315700">
    <property type="component" value="Chromosome"/>
</dbReference>
<evidence type="ECO:0000256" key="1">
    <source>
        <dbReference type="SAM" id="SignalP"/>
    </source>
</evidence>
<dbReference type="KEGG" id="ccos:Pan44_49690"/>
<reference evidence="3 4" key="1">
    <citation type="submission" date="2019-02" db="EMBL/GenBank/DDBJ databases">
        <title>Deep-cultivation of Planctomycetes and their phenomic and genomic characterization uncovers novel biology.</title>
        <authorList>
            <person name="Wiegand S."/>
            <person name="Jogler M."/>
            <person name="Boedeker C."/>
            <person name="Pinto D."/>
            <person name="Vollmers J."/>
            <person name="Rivas-Marin E."/>
            <person name="Kohn T."/>
            <person name="Peeters S.H."/>
            <person name="Heuer A."/>
            <person name="Rast P."/>
            <person name="Oberbeckmann S."/>
            <person name="Bunk B."/>
            <person name="Jeske O."/>
            <person name="Meyerdierks A."/>
            <person name="Storesund J.E."/>
            <person name="Kallscheuer N."/>
            <person name="Luecker S."/>
            <person name="Lage O.M."/>
            <person name="Pohl T."/>
            <person name="Merkel B.J."/>
            <person name="Hornburger P."/>
            <person name="Mueller R.-W."/>
            <person name="Bruemmer F."/>
            <person name="Labrenz M."/>
            <person name="Spormann A.M."/>
            <person name="Op den Camp H."/>
            <person name="Overmann J."/>
            <person name="Amann R."/>
            <person name="Jetten M.S.M."/>
            <person name="Mascher T."/>
            <person name="Medema M.H."/>
            <person name="Devos D.P."/>
            <person name="Kaster A.-K."/>
            <person name="Ovreas L."/>
            <person name="Rohde M."/>
            <person name="Galperin M.Y."/>
            <person name="Jogler C."/>
        </authorList>
    </citation>
    <scope>NUCLEOTIDE SEQUENCE [LARGE SCALE GENOMIC DNA]</scope>
    <source>
        <strain evidence="3 4">Pan44</strain>
    </source>
</reference>
<proteinExistence type="predicted"/>
<dbReference type="PROSITE" id="PS51257">
    <property type="entry name" value="PROKAR_LIPOPROTEIN"/>
    <property type="match status" value="1"/>
</dbReference>
<evidence type="ECO:0000313" key="3">
    <source>
        <dbReference type="EMBL" id="QDT56907.1"/>
    </source>
</evidence>
<dbReference type="InParanoid" id="A0A517SLB2"/>
<feature type="signal peptide" evidence="1">
    <location>
        <begin position="1"/>
        <end position="41"/>
    </location>
</feature>
<evidence type="ECO:0000313" key="4">
    <source>
        <dbReference type="Proteomes" id="UP000315700"/>
    </source>
</evidence>
<dbReference type="Pfam" id="PF01345">
    <property type="entry name" value="DUF11"/>
    <property type="match status" value="1"/>
</dbReference>